<proteinExistence type="predicted"/>
<evidence type="ECO:0000313" key="1">
    <source>
        <dbReference type="EMBL" id="CBL10863.1"/>
    </source>
</evidence>
<sequence>MKALAKSKLEKALQDSGYAQGGYAAEMEQAALLAEVKETIER</sequence>
<accession>D4KU23</accession>
<dbReference type="HOGENOM" id="CLU_3257291_0_0_9"/>
<gene>
    <name evidence="1" type="ORF">RO1_00220</name>
</gene>
<dbReference type="EMBL" id="FP929050">
    <property type="protein sequence ID" value="CBL10863.1"/>
    <property type="molecule type" value="Genomic_DNA"/>
</dbReference>
<organism evidence="1 2">
    <name type="scientific">Roseburia intestinalis XB6B4</name>
    <dbReference type="NCBI Taxonomy" id="718255"/>
    <lineage>
        <taxon>Bacteria</taxon>
        <taxon>Bacillati</taxon>
        <taxon>Bacillota</taxon>
        <taxon>Clostridia</taxon>
        <taxon>Lachnospirales</taxon>
        <taxon>Lachnospiraceae</taxon>
        <taxon>Roseburia</taxon>
    </lineage>
</organism>
<reference evidence="1 2" key="1">
    <citation type="submission" date="2010-03" db="EMBL/GenBank/DDBJ databases">
        <title>The genome sequence of Roseburia intestinalis XB6B4.</title>
        <authorList>
            <consortium name="metaHIT consortium -- http://www.metahit.eu/"/>
            <person name="Pajon A."/>
            <person name="Turner K."/>
            <person name="Parkhill J."/>
            <person name="Bernalier A."/>
        </authorList>
    </citation>
    <scope>NUCLEOTIDE SEQUENCE [LARGE SCALE GENOMIC DNA]</scope>
    <source>
        <strain evidence="1 2">XB6B4</strain>
    </source>
</reference>
<protein>
    <submittedName>
        <fullName evidence="1">Uncharacterized protein</fullName>
    </submittedName>
</protein>
<evidence type="ECO:0000313" key="2">
    <source>
        <dbReference type="Proteomes" id="UP000008953"/>
    </source>
</evidence>
<reference evidence="1 2" key="2">
    <citation type="submission" date="2010-03" db="EMBL/GenBank/DDBJ databases">
        <authorList>
            <person name="Pajon A."/>
        </authorList>
    </citation>
    <scope>NUCLEOTIDE SEQUENCE [LARGE SCALE GENOMIC DNA]</scope>
    <source>
        <strain evidence="1 2">XB6B4</strain>
    </source>
</reference>
<dbReference type="KEGG" id="rix:RO1_00220"/>
<name>D4KU23_9FIRM</name>
<dbReference type="Proteomes" id="UP000008953">
    <property type="component" value="Chromosome"/>
</dbReference>
<dbReference type="PATRIC" id="fig|718255.3.peg.12"/>
<dbReference type="AlphaFoldDB" id="D4KU23"/>